<dbReference type="InterPro" id="IPR010621">
    <property type="entry name" value="DUF1214"/>
</dbReference>
<dbReference type="InterPro" id="IPR010679">
    <property type="entry name" value="DUF1254"/>
</dbReference>
<dbReference type="Proteomes" id="UP000016933">
    <property type="component" value="Unassembled WGS sequence"/>
</dbReference>
<dbReference type="Gene3D" id="2.60.120.600">
    <property type="entry name" value="Domain of unknown function DUF1214, C-terminal domain"/>
    <property type="match status" value="1"/>
</dbReference>
<dbReference type="OrthoDB" id="2018906at2759"/>
<dbReference type="PANTHER" id="PTHR36509:SF2">
    <property type="entry name" value="BLL3101 PROTEIN"/>
    <property type="match status" value="1"/>
</dbReference>
<evidence type="ECO:0000259" key="3">
    <source>
        <dbReference type="Pfam" id="PF06863"/>
    </source>
</evidence>
<dbReference type="HOGENOM" id="CLU_027269_0_0_1"/>
<feature type="domain" description="DUF1214" evidence="2">
    <location>
        <begin position="378"/>
        <end position="479"/>
    </location>
</feature>
<reference evidence="5" key="1">
    <citation type="journal article" date="2012" name="PLoS Genet.">
        <title>The genomes of the fungal plant pathogens Cladosporium fulvum and Dothistroma septosporum reveal adaptation to different hosts and lifestyles but also signatures of common ancestry.</title>
        <authorList>
            <person name="de Wit P.J.G.M."/>
            <person name="van der Burgt A."/>
            <person name="Oekmen B."/>
            <person name="Stergiopoulos I."/>
            <person name="Abd-Elsalam K.A."/>
            <person name="Aerts A.L."/>
            <person name="Bahkali A.H."/>
            <person name="Beenen H.G."/>
            <person name="Chettri P."/>
            <person name="Cox M.P."/>
            <person name="Datema E."/>
            <person name="de Vries R.P."/>
            <person name="Dhillon B."/>
            <person name="Ganley A.R."/>
            <person name="Griffiths S.A."/>
            <person name="Guo Y."/>
            <person name="Hamelin R.C."/>
            <person name="Henrissat B."/>
            <person name="Kabir M.S."/>
            <person name="Jashni M.K."/>
            <person name="Kema G."/>
            <person name="Klaubauf S."/>
            <person name="Lapidus A."/>
            <person name="Levasseur A."/>
            <person name="Lindquist E."/>
            <person name="Mehrabi R."/>
            <person name="Ohm R.A."/>
            <person name="Owen T.J."/>
            <person name="Salamov A."/>
            <person name="Schwelm A."/>
            <person name="Schijlen E."/>
            <person name="Sun H."/>
            <person name="van den Burg H.A."/>
            <person name="van Ham R.C.H.J."/>
            <person name="Zhang S."/>
            <person name="Goodwin S.B."/>
            <person name="Grigoriev I.V."/>
            <person name="Collemare J."/>
            <person name="Bradshaw R.E."/>
        </authorList>
    </citation>
    <scope>NUCLEOTIDE SEQUENCE [LARGE SCALE GENOMIC DNA]</scope>
    <source>
        <strain evidence="5">NZE10 / CBS 128990</strain>
    </source>
</reference>
<accession>N1Q473</accession>
<proteinExistence type="predicted"/>
<evidence type="ECO:0000313" key="5">
    <source>
        <dbReference type="Proteomes" id="UP000016933"/>
    </source>
</evidence>
<feature type="signal peptide" evidence="1">
    <location>
        <begin position="1"/>
        <end position="16"/>
    </location>
</feature>
<dbReference type="PANTHER" id="PTHR36509">
    <property type="entry name" value="BLL3101 PROTEIN"/>
    <property type="match status" value="1"/>
</dbReference>
<organism evidence="4 5">
    <name type="scientific">Dothistroma septosporum (strain NZE10 / CBS 128990)</name>
    <name type="common">Red band needle blight fungus</name>
    <name type="synonym">Mycosphaerella pini</name>
    <dbReference type="NCBI Taxonomy" id="675120"/>
    <lineage>
        <taxon>Eukaryota</taxon>
        <taxon>Fungi</taxon>
        <taxon>Dikarya</taxon>
        <taxon>Ascomycota</taxon>
        <taxon>Pezizomycotina</taxon>
        <taxon>Dothideomycetes</taxon>
        <taxon>Dothideomycetidae</taxon>
        <taxon>Mycosphaerellales</taxon>
        <taxon>Mycosphaerellaceae</taxon>
        <taxon>Dothistroma</taxon>
    </lineage>
</organism>
<dbReference type="Gene3D" id="2.60.40.1610">
    <property type="entry name" value="Domain of unknown function DUF1254"/>
    <property type="match status" value="1"/>
</dbReference>
<gene>
    <name evidence="4" type="ORF">DOTSEDRAFT_119116</name>
</gene>
<feature type="chain" id="PRO_5004110448" description="DUF1254 domain-containing protein" evidence="1">
    <location>
        <begin position="17"/>
        <end position="500"/>
    </location>
</feature>
<keyword evidence="1" id="KW-0732">Signal</keyword>
<sequence>MKLTLFSLNVLATAVAQSPYNISVADFPQGSLDATAWSLIYTYPVFIFANWAGNVLRNYSVNSIFHQRCLASPDDPGVIKPNIDTVYSRAVLDLSEHDVELTVPNITNRYYVFPVYDFFGGVVAEIGAVNNNTAGKYLIRRAQDADAVAGYQSTQQAQLWLGSPSMNIPRYQGVINVPTTYATMLIRILIKQNTTEELDEVRGYQNASSLVGVARSFVSGSNPSEYAPPLTSLAPNGTFLGVDSLDKQLKLAAKLVPYNQPANYTERDRVSSALALAGIYNGAYNSPQGLSLTLAGVIANSSITQATVEAENLRRESNNRVLQRPEGQGDYGLNYAIRAYIAIAGYQQQRTVQVLYPGYRVLGFTGTFSLKPSTSILLSFSGKPKVDSQYGFWSYSVYGSDQYLIANDLFRFEIGDRSLNLTYQNSKDKIYGPGSNTTQDGPFQVLVQPAEQVPPSNWTGNWLPAAADFAFVLRWYVPDAAMTDGAYMYPKVETIDAIVA</sequence>
<dbReference type="InterPro" id="IPR037049">
    <property type="entry name" value="DUF1214_C_sf"/>
</dbReference>
<dbReference type="eggNOG" id="ENOG502SNN5">
    <property type="taxonomic scope" value="Eukaryota"/>
</dbReference>
<evidence type="ECO:0000259" key="2">
    <source>
        <dbReference type="Pfam" id="PF06742"/>
    </source>
</evidence>
<dbReference type="SUPFAM" id="SSF160935">
    <property type="entry name" value="VPA0735-like"/>
    <property type="match status" value="1"/>
</dbReference>
<dbReference type="Pfam" id="PF06863">
    <property type="entry name" value="DUF1254"/>
    <property type="match status" value="1"/>
</dbReference>
<evidence type="ECO:0000256" key="1">
    <source>
        <dbReference type="SAM" id="SignalP"/>
    </source>
</evidence>
<feature type="domain" description="DUF1254" evidence="3">
    <location>
        <begin position="61"/>
        <end position="209"/>
    </location>
</feature>
<evidence type="ECO:0000313" key="4">
    <source>
        <dbReference type="EMBL" id="EME49349.1"/>
    </source>
</evidence>
<dbReference type="AlphaFoldDB" id="N1Q473"/>
<keyword evidence="5" id="KW-1185">Reference proteome</keyword>
<evidence type="ECO:0008006" key="6">
    <source>
        <dbReference type="Google" id="ProtNLM"/>
    </source>
</evidence>
<name>N1Q473_DOTSN</name>
<dbReference type="EMBL" id="KB446535">
    <property type="protein sequence ID" value="EME49349.1"/>
    <property type="molecule type" value="Genomic_DNA"/>
</dbReference>
<dbReference type="InterPro" id="IPR037050">
    <property type="entry name" value="DUF1254_sf"/>
</dbReference>
<dbReference type="Pfam" id="PF06742">
    <property type="entry name" value="DUF1214"/>
    <property type="match status" value="1"/>
</dbReference>
<reference evidence="4 5" key="2">
    <citation type="journal article" date="2012" name="PLoS Pathog.">
        <title>Diverse lifestyles and strategies of plant pathogenesis encoded in the genomes of eighteen Dothideomycetes fungi.</title>
        <authorList>
            <person name="Ohm R.A."/>
            <person name="Feau N."/>
            <person name="Henrissat B."/>
            <person name="Schoch C.L."/>
            <person name="Horwitz B.A."/>
            <person name="Barry K.W."/>
            <person name="Condon B.J."/>
            <person name="Copeland A.C."/>
            <person name="Dhillon B."/>
            <person name="Glaser F."/>
            <person name="Hesse C.N."/>
            <person name="Kosti I."/>
            <person name="LaButti K."/>
            <person name="Lindquist E.A."/>
            <person name="Lucas S."/>
            <person name="Salamov A.A."/>
            <person name="Bradshaw R.E."/>
            <person name="Ciuffetti L."/>
            <person name="Hamelin R.C."/>
            <person name="Kema G.H.J."/>
            <person name="Lawrence C."/>
            <person name="Scott J.A."/>
            <person name="Spatafora J.W."/>
            <person name="Turgeon B.G."/>
            <person name="de Wit P.J.G.M."/>
            <person name="Zhong S."/>
            <person name="Goodwin S.B."/>
            <person name="Grigoriev I.V."/>
        </authorList>
    </citation>
    <scope>NUCLEOTIDE SEQUENCE [LARGE SCALE GENOMIC DNA]</scope>
    <source>
        <strain evidence="5">NZE10 / CBS 128990</strain>
    </source>
</reference>
<protein>
    <recommendedName>
        <fullName evidence="6">DUF1254 domain-containing protein</fullName>
    </recommendedName>
</protein>